<sequence length="234" mass="25193">MRSENSTFRNVLLSLASAGAIVTLGGCGLLPGPLGPPPEKPDSDDSSEDSSSQDSGSDDSSTDESSSTDYRTGEIPASMPEFDDTDFPAEPGESAPVTEKIQWEVLHYTNEYGMKHDPDSTAKCDETDGSIDETITCDVTYGGKDVEYTVDIEGGETFFNYEYEADRIPLSREAVEAGYRWHTDSRGVLCDMSEYELVSPGETGITCEADTSTGVRTSTVELGQTAGLLMFHSV</sequence>
<dbReference type="PROSITE" id="PS51257">
    <property type="entry name" value="PROKAR_LIPOPROTEIN"/>
    <property type="match status" value="1"/>
</dbReference>
<evidence type="ECO:0000313" key="2">
    <source>
        <dbReference type="EMBL" id="TQN33137.1"/>
    </source>
</evidence>
<accession>A0A543NMW4</accession>
<dbReference type="Proteomes" id="UP000317422">
    <property type="component" value="Unassembled WGS sequence"/>
</dbReference>
<dbReference type="AlphaFoldDB" id="A0A543NMW4"/>
<organism evidence="2 3">
    <name type="scientific">Haloactinospora alba</name>
    <dbReference type="NCBI Taxonomy" id="405555"/>
    <lineage>
        <taxon>Bacteria</taxon>
        <taxon>Bacillati</taxon>
        <taxon>Actinomycetota</taxon>
        <taxon>Actinomycetes</taxon>
        <taxon>Streptosporangiales</taxon>
        <taxon>Nocardiopsidaceae</taxon>
        <taxon>Haloactinospora</taxon>
    </lineage>
</organism>
<reference evidence="2 3" key="1">
    <citation type="submission" date="2019-06" db="EMBL/GenBank/DDBJ databases">
        <title>Sequencing the genomes of 1000 actinobacteria strains.</title>
        <authorList>
            <person name="Klenk H.-P."/>
        </authorList>
    </citation>
    <scope>NUCLEOTIDE SEQUENCE [LARGE SCALE GENOMIC DNA]</scope>
    <source>
        <strain evidence="2 3">DSM 45015</strain>
    </source>
</reference>
<dbReference type="RefSeq" id="WP_141924545.1">
    <property type="nucleotide sequence ID" value="NZ_VFQC01000001.1"/>
</dbReference>
<evidence type="ECO:0000313" key="3">
    <source>
        <dbReference type="Proteomes" id="UP000317422"/>
    </source>
</evidence>
<feature type="region of interest" description="Disordered" evidence="1">
    <location>
        <begin position="25"/>
        <end position="97"/>
    </location>
</feature>
<name>A0A543NMW4_9ACTN</name>
<proteinExistence type="predicted"/>
<keyword evidence="3" id="KW-1185">Reference proteome</keyword>
<dbReference type="OrthoDB" id="3436498at2"/>
<dbReference type="EMBL" id="VFQC01000001">
    <property type="protein sequence ID" value="TQN33137.1"/>
    <property type="molecule type" value="Genomic_DNA"/>
</dbReference>
<comment type="caution">
    <text evidence="2">The sequence shown here is derived from an EMBL/GenBank/DDBJ whole genome shotgun (WGS) entry which is preliminary data.</text>
</comment>
<protein>
    <submittedName>
        <fullName evidence="2">Uncharacterized protein</fullName>
    </submittedName>
</protein>
<evidence type="ECO:0000256" key="1">
    <source>
        <dbReference type="SAM" id="MobiDB-lite"/>
    </source>
</evidence>
<gene>
    <name evidence="2" type="ORF">FHX37_3136</name>
</gene>